<dbReference type="PROSITE" id="PS51301">
    <property type="entry name" value="KILA_N"/>
    <property type="match status" value="1"/>
</dbReference>
<gene>
    <name evidence="2" type="ORF">SAMN04244579_03095</name>
</gene>
<protein>
    <submittedName>
        <fullName evidence="2">KilA-N domain-containing protein</fullName>
    </submittedName>
</protein>
<dbReference type="GO" id="GO:0003677">
    <property type="term" value="F:DNA binding"/>
    <property type="evidence" value="ECO:0007669"/>
    <property type="project" value="InterPro"/>
</dbReference>
<evidence type="ECO:0000259" key="1">
    <source>
        <dbReference type="PROSITE" id="PS51301"/>
    </source>
</evidence>
<feature type="domain" description="KilA-N" evidence="1">
    <location>
        <begin position="4"/>
        <end position="110"/>
    </location>
</feature>
<evidence type="ECO:0000313" key="3">
    <source>
        <dbReference type="Proteomes" id="UP000199005"/>
    </source>
</evidence>
<dbReference type="AlphaFoldDB" id="A0A1H6W0Y4"/>
<sequence>MSARIIPFEYEGQPVRFNAEGWLHATEIAERFGKKPAHWLELDSTKEYVRKLSERMAASNVGKSDITLVITRRGNSKSSGTWLHPKLAVKFARWLSVDFEIWCDEQIDALLRGDGKSWTNARREAALGHRAVCDALALNCEARGKTPQRHHFINEARLINEVITGAFAGRDRDRLSVAELELVTLAELRDTALIGTEMTYAERKANLRAYVLSLQIKYLVGERAA</sequence>
<reference evidence="2 3" key="1">
    <citation type="submission" date="2016-10" db="EMBL/GenBank/DDBJ databases">
        <authorList>
            <person name="de Groot N.N."/>
        </authorList>
    </citation>
    <scope>NUCLEOTIDE SEQUENCE [LARGE SCALE GENOMIC DNA]</scope>
    <source>
        <strain evidence="2 3">DSM 1041</strain>
    </source>
</reference>
<dbReference type="PANTHER" id="PTHR48135:SF1">
    <property type="entry name" value="KILA-N DOMAIN-CONTAINING PROTEIN"/>
    <property type="match status" value="1"/>
</dbReference>
<organism evidence="2 3">
    <name type="scientific">Azotobacter beijerinckii</name>
    <dbReference type="NCBI Taxonomy" id="170623"/>
    <lineage>
        <taxon>Bacteria</taxon>
        <taxon>Pseudomonadati</taxon>
        <taxon>Pseudomonadota</taxon>
        <taxon>Gammaproteobacteria</taxon>
        <taxon>Pseudomonadales</taxon>
        <taxon>Pseudomonadaceae</taxon>
        <taxon>Azotobacter</taxon>
    </lineage>
</organism>
<dbReference type="SMART" id="SM01252">
    <property type="entry name" value="KilA-N"/>
    <property type="match status" value="1"/>
</dbReference>
<proteinExistence type="predicted"/>
<dbReference type="Pfam" id="PF04383">
    <property type="entry name" value="KilA-N"/>
    <property type="match status" value="1"/>
</dbReference>
<evidence type="ECO:0000313" key="2">
    <source>
        <dbReference type="EMBL" id="SEJ09546.1"/>
    </source>
</evidence>
<dbReference type="RefSeq" id="WP_090900933.1">
    <property type="nucleotide sequence ID" value="NZ_FNYO01000038.1"/>
</dbReference>
<accession>A0A1H6W0Y4</accession>
<dbReference type="InterPro" id="IPR018004">
    <property type="entry name" value="KilA/APSES_HTH"/>
</dbReference>
<name>A0A1H6W0Y4_9GAMM</name>
<dbReference type="Proteomes" id="UP000199005">
    <property type="component" value="Unassembled WGS sequence"/>
</dbReference>
<dbReference type="PANTHER" id="PTHR48135">
    <property type="match status" value="1"/>
</dbReference>
<dbReference type="InterPro" id="IPR017880">
    <property type="entry name" value="KilA_N"/>
</dbReference>
<dbReference type="EMBL" id="FNYO01000038">
    <property type="protein sequence ID" value="SEJ09546.1"/>
    <property type="molecule type" value="Genomic_DNA"/>
</dbReference>
<dbReference type="STRING" id="170623.SAMN04244579_03095"/>
<dbReference type="SUPFAM" id="SSF54616">
    <property type="entry name" value="DNA-binding domain of Mlu1-box binding protein MBP1"/>
    <property type="match status" value="1"/>
</dbReference>
<dbReference type="InterPro" id="IPR036887">
    <property type="entry name" value="HTH_APSES_sf"/>
</dbReference>